<gene>
    <name evidence="3" type="ORF">HNQ01_003798</name>
</gene>
<feature type="coiled-coil region" evidence="1">
    <location>
        <begin position="207"/>
        <end position="234"/>
    </location>
</feature>
<dbReference type="Gene3D" id="3.40.50.300">
    <property type="entry name" value="P-loop containing nucleotide triphosphate hydrolases"/>
    <property type="match status" value="2"/>
</dbReference>
<feature type="coiled-coil region" evidence="1">
    <location>
        <begin position="486"/>
        <end position="513"/>
    </location>
</feature>
<dbReference type="RefSeq" id="WP_173807061.1">
    <property type="nucleotide sequence ID" value="NZ_JABSNM010000022.1"/>
</dbReference>
<dbReference type="Pfam" id="PF13514">
    <property type="entry name" value="AAA_27"/>
    <property type="match status" value="1"/>
</dbReference>
<sequence>MRIQQLNIIRYGKFTDAEVVLPSAAHDFHFIVGPNEAGKSTVRRAISELLYGFPMRSAAMAFLHPQPDLRLGAQLSDGARAIEFHRTKGNKNTLRTPDGAVLPDEALAVFLGASDRDFFEQMFGLDHAQLVRGGQTILDASKDVSQVLFQSAAGIAGLGRVKEALAAEADKLWAPRAAAGRAYYVAHDRWEQACRELKELTVRTKGWTEARERLADVERDMAEVSDKRSALQTQRTRLERIRRLAPTVQSLRACQDELAALGSVLALPADAASTLQKGRSELSVAHTALQQRAADVQHFTQVRDTIVLDTQILNAQHPVEELIAFGQRVRDHDADLVTQQGERQRHLHLAQAAALELGWPADIAALTDSVLPTTIQLREVQRLVVSHGQIRQAQANAQQALRDKQSETEAAQMELTAMPVMVVTASLRHAVSDAQGYKHSAATQAALRQAVQEAQRALRDHLGRLEPPMLGLEAIQATTSISMARLNELGSERQRLQSALDAATELAAQAQQTLETSTLAAAQYAQARHIVTGVEVRDARQARDARWTSIKQGEVTLAIGAAALEAAILLSDELADTQLDSATEAAELQSLRQQVDRAQLDFQQRTRAVADKRAALAALDADWQHLCQSVGVAGLALGDAPSWFSRREHILHAASLVAQKQAERAREAAAADGAAQRLREELAKASWVVAADVSLVAMITEAEQFLTGAEAAAARRTMLQAQISAAGAALDELQAKSAAAQAAHDAWAHAWRQALTTARLSDFVQSVDDAEQALSKVDIVRTHLTTAAATQKDRIDPMRADLDRFRTLADAVLVRLQQPARCGTAPDQVAAELSVRLAEAQAAVQRRQAADESLANAAGQLRQAQQTVEHVQAQVAPLLAAAGIDVLEEVGSLVERSDRWRALHLQIEQARQRLTQDSDGLGLDTVLGEVDACDLTALTAALARTSDALEQTQPQLTQLAEARVRADQDLKAIAGGQEAAAAESRRQEALAEMADASERYIKVETAATLLTWAIDRYREQQQGPMLTRAGAIFAQLTLGHYSKLFVDYERTPLSLSALRADGRQVEVAGMSEGTRDQLYLALRLAALELHLAQSKPLPFVADDLFINFDDERSTAGLQALRELSTKTQVLFLSHHDHLLPRVRQVFGDRVNLVRLPR</sequence>
<dbReference type="InterPro" id="IPR038734">
    <property type="entry name" value="YhaN_AAA"/>
</dbReference>
<keyword evidence="1" id="KW-0175">Coiled coil</keyword>
<accession>A0ABX2G993</accession>
<feature type="domain" description="YhaN AAA" evidence="2">
    <location>
        <begin position="1"/>
        <end position="207"/>
    </location>
</feature>
<evidence type="ECO:0000256" key="1">
    <source>
        <dbReference type="SAM" id="Coils"/>
    </source>
</evidence>
<dbReference type="InterPro" id="IPR027417">
    <property type="entry name" value="P-loop_NTPase"/>
</dbReference>
<dbReference type="PANTHER" id="PTHR41259">
    <property type="entry name" value="DOUBLE-STRAND BREAK REPAIR RAD50 ATPASE, PUTATIVE-RELATED"/>
    <property type="match status" value="1"/>
</dbReference>
<feature type="coiled-coil region" evidence="1">
    <location>
        <begin position="847"/>
        <end position="874"/>
    </location>
</feature>
<proteinExistence type="predicted"/>
<evidence type="ECO:0000313" key="3">
    <source>
        <dbReference type="EMBL" id="NRT58032.1"/>
    </source>
</evidence>
<name>A0ABX2G993_9BURK</name>
<dbReference type="EMBL" id="JABSNM010000022">
    <property type="protein sequence ID" value="NRT58032.1"/>
    <property type="molecule type" value="Genomic_DNA"/>
</dbReference>
<evidence type="ECO:0000259" key="2">
    <source>
        <dbReference type="Pfam" id="PF13514"/>
    </source>
</evidence>
<evidence type="ECO:0000313" key="4">
    <source>
        <dbReference type="Proteomes" id="UP001516061"/>
    </source>
</evidence>
<protein>
    <submittedName>
        <fullName evidence="3">Uncharacterized protein YhaN</fullName>
    </submittedName>
</protein>
<comment type="caution">
    <text evidence="3">The sequence shown here is derived from an EMBL/GenBank/DDBJ whole genome shotgun (WGS) entry which is preliminary data.</text>
</comment>
<keyword evidence="4" id="KW-1185">Reference proteome</keyword>
<dbReference type="PANTHER" id="PTHR41259:SF1">
    <property type="entry name" value="DOUBLE-STRAND BREAK REPAIR RAD50 ATPASE, PUTATIVE-RELATED"/>
    <property type="match status" value="1"/>
</dbReference>
<reference evidence="3 4" key="1">
    <citation type="submission" date="2020-05" db="EMBL/GenBank/DDBJ databases">
        <title>Genomic Encyclopedia of Type Strains, Phase IV (KMG-V): Genome sequencing to study the core and pangenomes of soil and plant-associated prokaryotes.</title>
        <authorList>
            <person name="Whitman W."/>
        </authorList>
    </citation>
    <scope>NUCLEOTIDE SEQUENCE [LARGE SCALE GENOMIC DNA]</scope>
    <source>
        <strain evidence="3 4">C29</strain>
    </source>
</reference>
<organism evidence="3 4">
    <name type="scientific">Sphaerotilus uruguayifluvii</name>
    <dbReference type="NCBI Taxonomy" id="2735897"/>
    <lineage>
        <taxon>Bacteria</taxon>
        <taxon>Pseudomonadati</taxon>
        <taxon>Pseudomonadota</taxon>
        <taxon>Betaproteobacteria</taxon>
        <taxon>Burkholderiales</taxon>
        <taxon>Sphaerotilaceae</taxon>
        <taxon>Sphaerotilus</taxon>
    </lineage>
</organism>
<dbReference type="SUPFAM" id="SSF52540">
    <property type="entry name" value="P-loop containing nucleoside triphosphate hydrolases"/>
    <property type="match status" value="1"/>
</dbReference>
<dbReference type="Proteomes" id="UP001516061">
    <property type="component" value="Unassembled WGS sequence"/>
</dbReference>